<dbReference type="InterPro" id="IPR024432">
    <property type="entry name" value="Put_RecE_PDDEXK-like_dom"/>
</dbReference>
<dbReference type="HOGENOM" id="CLU_102118_0_0_10"/>
<dbReference type="Proteomes" id="UP000011058">
    <property type="component" value="Chromosome"/>
</dbReference>
<evidence type="ECO:0000313" key="2">
    <source>
        <dbReference type="EMBL" id="CCG99861.1"/>
    </source>
</evidence>
<dbReference type="Pfam" id="PF12684">
    <property type="entry name" value="DUF3799"/>
    <property type="match status" value="1"/>
</dbReference>
<dbReference type="OrthoDB" id="792901at2"/>
<protein>
    <recommendedName>
        <fullName evidence="1">Putative exodeoxyribonuclease 8 PDDEXK-like domain-containing protein</fullName>
    </recommendedName>
</protein>
<dbReference type="AlphaFoldDB" id="I0K6V8"/>
<proteinExistence type="predicted"/>
<dbReference type="EMBL" id="HE796683">
    <property type="protein sequence ID" value="CCG99861.1"/>
    <property type="molecule type" value="Genomic_DNA"/>
</dbReference>
<name>I0K6V8_9BACT</name>
<keyword evidence="3" id="KW-1185">Reference proteome</keyword>
<dbReference type="RefSeq" id="WP_015330960.1">
    <property type="nucleotide sequence ID" value="NC_020054.1"/>
</dbReference>
<gene>
    <name evidence="2" type="ORF">FAES_1851</name>
</gene>
<evidence type="ECO:0000259" key="1">
    <source>
        <dbReference type="Pfam" id="PF12684"/>
    </source>
</evidence>
<accession>I0K6V8</accession>
<dbReference type="InterPro" id="IPR011604">
    <property type="entry name" value="PDDEXK-like_dom_sf"/>
</dbReference>
<feature type="domain" description="Putative exodeoxyribonuclease 8 PDDEXK-like" evidence="1">
    <location>
        <begin position="19"/>
        <end position="177"/>
    </location>
</feature>
<evidence type="ECO:0000313" key="3">
    <source>
        <dbReference type="Proteomes" id="UP000011058"/>
    </source>
</evidence>
<reference evidence="2 3" key="1">
    <citation type="journal article" date="2012" name="J. Bacteriol.">
        <title>Genome Sequence of Fibrella aestuarina BUZ 2T, a Filamentous Marine Bacterium.</title>
        <authorList>
            <person name="Filippini M."/>
            <person name="Qi W."/>
            <person name="Blom J."/>
            <person name="Goesmann A."/>
            <person name="Smits T.H."/>
            <person name="Bagheri H.C."/>
        </authorList>
    </citation>
    <scope>NUCLEOTIDE SEQUENCE [LARGE SCALE GENOMIC DNA]</scope>
    <source>
        <strain evidence="3">BUZ 2T</strain>
    </source>
</reference>
<dbReference type="Gene3D" id="3.90.320.10">
    <property type="match status" value="1"/>
</dbReference>
<dbReference type="STRING" id="1166018.FAES_1851"/>
<dbReference type="KEGG" id="fae:FAES_1851"/>
<organism evidence="2 3">
    <name type="scientific">Fibrella aestuarina BUZ 2</name>
    <dbReference type="NCBI Taxonomy" id="1166018"/>
    <lineage>
        <taxon>Bacteria</taxon>
        <taxon>Pseudomonadati</taxon>
        <taxon>Bacteroidota</taxon>
        <taxon>Cytophagia</taxon>
        <taxon>Cytophagales</taxon>
        <taxon>Spirosomataceae</taxon>
        <taxon>Fibrella</taxon>
    </lineage>
</organism>
<sequence length="226" mass="26089">MNDIEYRQLPHWANSDLSALAAHMFGRKPIRASAETLAFGTAFHTLILEPEKCSVYETPFVERTSDEYFRLMDMRNAVINGGEGDLFHLLNSADREQVRTWTDPTTNLPCKAKIDAIVLPRRVHLIDLKTTSCRSKSEFIDTCHEYDYDRQAAHYLSSDDNAKFFEFVGVQKQPPYQVFRLPFHRSEAFIRGGFVKRDKLLKLAAEQVRSGGWVPSSWRVENETIR</sequence>